<evidence type="ECO:0000313" key="7">
    <source>
        <dbReference type="Ensembl" id="ENSHCOP00000012825.1"/>
    </source>
</evidence>
<dbReference type="GO" id="GO:0016020">
    <property type="term" value="C:membrane"/>
    <property type="evidence" value="ECO:0007669"/>
    <property type="project" value="UniProtKB-SubCell"/>
</dbReference>
<dbReference type="GO" id="GO:1990961">
    <property type="term" value="P:xenobiotic detoxification by transmembrane export across the plasma membrane"/>
    <property type="evidence" value="ECO:0007669"/>
    <property type="project" value="InterPro"/>
</dbReference>
<keyword evidence="8" id="KW-1185">Reference proteome</keyword>
<name>A0A3Q3DI64_HIPCM</name>
<dbReference type="Pfam" id="PF01554">
    <property type="entry name" value="MatE"/>
    <property type="match status" value="2"/>
</dbReference>
<keyword evidence="3 6" id="KW-0812">Transmembrane</keyword>
<sequence>MMESYFSPSFSWIGACFLRRIRQLIPAGFKDELKNLSMLALPASLTQLLVMTVGCVSAAFCGHLGRVELDAVALATATYGAHNLLRVGVILQRAIIVLILTCFPCWALLINTESILLLLGQEPEVARLSQLYVKIFMPALPASFMYDLQSRYLQNQGIIWPQVITGFVANLINALMNYIVLFAFNMGVVGSALANNVSRFSMAGILYAYILWKGLHKVTWGGWSKDCLEDWGSFFYLALPSMVMMCAEWWTFEIAIFLAGLISEVELGAQSIIYELTNCAYMFPLGFSVAGCVRVGHTLGAGKSHLAKLSTKLTIFFSVCLVVIIGSFRHHIASLFTSDDVFLQVAGGGIIRGMGKQKVGALCTILGYYGVCLPVGVPLMFSAKLGIKGTPRGSNEVCRVVTRTKGP</sequence>
<feature type="transmembrane region" description="Helical" evidence="6">
    <location>
        <begin position="235"/>
        <end position="262"/>
    </location>
</feature>
<dbReference type="Proteomes" id="UP000264820">
    <property type="component" value="Unplaced"/>
</dbReference>
<feature type="transmembrane region" description="Helical" evidence="6">
    <location>
        <begin position="196"/>
        <end position="215"/>
    </location>
</feature>
<proteinExistence type="inferred from homology"/>
<evidence type="ECO:0000256" key="1">
    <source>
        <dbReference type="ARBA" id="ARBA00004141"/>
    </source>
</evidence>
<dbReference type="OMA" id="AAWFELF"/>
<dbReference type="GO" id="GO:0015297">
    <property type="term" value="F:antiporter activity"/>
    <property type="evidence" value="ECO:0007669"/>
    <property type="project" value="InterPro"/>
</dbReference>
<dbReference type="CDD" id="cd13132">
    <property type="entry name" value="MATE_eukaryotic"/>
    <property type="match status" value="1"/>
</dbReference>
<dbReference type="PANTHER" id="PTHR11206">
    <property type="entry name" value="MULTIDRUG RESISTANCE PROTEIN"/>
    <property type="match status" value="1"/>
</dbReference>
<dbReference type="GeneTree" id="ENSGT00940000163234"/>
<organism evidence="7 8">
    <name type="scientific">Hippocampus comes</name>
    <name type="common">Tiger tail seahorse</name>
    <dbReference type="NCBI Taxonomy" id="109280"/>
    <lineage>
        <taxon>Eukaryota</taxon>
        <taxon>Metazoa</taxon>
        <taxon>Chordata</taxon>
        <taxon>Craniata</taxon>
        <taxon>Vertebrata</taxon>
        <taxon>Euteleostomi</taxon>
        <taxon>Actinopterygii</taxon>
        <taxon>Neopterygii</taxon>
        <taxon>Teleostei</taxon>
        <taxon>Neoteleostei</taxon>
        <taxon>Acanthomorphata</taxon>
        <taxon>Syngnathiaria</taxon>
        <taxon>Syngnathiformes</taxon>
        <taxon>Syngnathoidei</taxon>
        <taxon>Syngnathidae</taxon>
        <taxon>Hippocampus</taxon>
    </lineage>
</organism>
<comment type="similarity">
    <text evidence="2">Belongs to the multi antimicrobial extrusion (MATE) (TC 2.A.66.1) family.</text>
</comment>
<evidence type="ECO:0000256" key="4">
    <source>
        <dbReference type="ARBA" id="ARBA00022989"/>
    </source>
</evidence>
<dbReference type="InterPro" id="IPR002528">
    <property type="entry name" value="MATE_fam"/>
</dbReference>
<dbReference type="AlphaFoldDB" id="A0A3Q3DI64"/>
<reference evidence="7" key="2">
    <citation type="submission" date="2025-09" db="UniProtKB">
        <authorList>
            <consortium name="Ensembl"/>
        </authorList>
    </citation>
    <scope>IDENTIFICATION</scope>
</reference>
<feature type="transmembrane region" description="Helical" evidence="6">
    <location>
        <begin position="359"/>
        <end position="381"/>
    </location>
</feature>
<protein>
    <submittedName>
        <fullName evidence="7">Solute carrier family 47 member 3</fullName>
    </submittedName>
</protein>
<comment type="subcellular location">
    <subcellularLocation>
        <location evidence="1">Membrane</location>
        <topology evidence="1">Multi-pass membrane protein</topology>
    </subcellularLocation>
</comment>
<dbReference type="Ensembl" id="ENSHCOT00000019973.1">
    <property type="protein sequence ID" value="ENSHCOP00000012825.1"/>
    <property type="gene ID" value="ENSHCOG00000015922.1"/>
</dbReference>
<feature type="transmembrane region" description="Helical" evidence="6">
    <location>
        <begin position="158"/>
        <end position="184"/>
    </location>
</feature>
<evidence type="ECO:0000313" key="8">
    <source>
        <dbReference type="Proteomes" id="UP000264820"/>
    </source>
</evidence>
<keyword evidence="4 6" id="KW-1133">Transmembrane helix</keyword>
<dbReference type="NCBIfam" id="TIGR00797">
    <property type="entry name" value="matE"/>
    <property type="match status" value="1"/>
</dbReference>
<evidence type="ECO:0000256" key="6">
    <source>
        <dbReference type="SAM" id="Phobius"/>
    </source>
</evidence>
<keyword evidence="5 6" id="KW-0472">Membrane</keyword>
<feature type="transmembrane region" description="Helical" evidence="6">
    <location>
        <begin position="313"/>
        <end position="332"/>
    </location>
</feature>
<evidence type="ECO:0000256" key="5">
    <source>
        <dbReference type="ARBA" id="ARBA00023136"/>
    </source>
</evidence>
<dbReference type="STRING" id="109280.ENSHCOP00000012825"/>
<dbReference type="InterPro" id="IPR045069">
    <property type="entry name" value="MATE_euk"/>
</dbReference>
<accession>A0A3Q3DI64</accession>
<feature type="transmembrane region" description="Helical" evidence="6">
    <location>
        <begin position="94"/>
        <end position="119"/>
    </location>
</feature>
<evidence type="ECO:0000256" key="2">
    <source>
        <dbReference type="ARBA" id="ARBA00010199"/>
    </source>
</evidence>
<evidence type="ECO:0000256" key="3">
    <source>
        <dbReference type="ARBA" id="ARBA00022692"/>
    </source>
</evidence>
<dbReference type="GO" id="GO:0042910">
    <property type="term" value="F:xenobiotic transmembrane transporter activity"/>
    <property type="evidence" value="ECO:0007669"/>
    <property type="project" value="InterPro"/>
</dbReference>
<reference evidence="7" key="1">
    <citation type="submission" date="2025-08" db="UniProtKB">
        <authorList>
            <consortium name="Ensembl"/>
        </authorList>
    </citation>
    <scope>IDENTIFICATION</scope>
</reference>